<accession>A0A1I1UGR9</accession>
<dbReference type="InterPro" id="IPR027853">
    <property type="entry name" value="DUF4492"/>
</dbReference>
<dbReference type="RefSeq" id="WP_010527265.1">
    <property type="nucleotide sequence ID" value="NZ_AFSL01000040.1"/>
</dbReference>
<gene>
    <name evidence="2" type="ORF">SAMN05444380_10176</name>
</gene>
<proteinExistence type="predicted"/>
<feature type="transmembrane region" description="Helical" evidence="1">
    <location>
        <begin position="20"/>
        <end position="44"/>
    </location>
</feature>
<sequence>MEKVKKIVDFYVSGFQGLPAWGRALWVIILIKLFIMFVVLRLFFFPDHLQTNFQTDSERANYVIENITNPTLNN</sequence>
<evidence type="ECO:0000313" key="3">
    <source>
        <dbReference type="Proteomes" id="UP000181976"/>
    </source>
</evidence>
<dbReference type="STRING" id="385682.SAMN05444380_10176"/>
<keyword evidence="3" id="KW-1185">Reference proteome</keyword>
<keyword evidence="1" id="KW-0472">Membrane</keyword>
<evidence type="ECO:0000313" key="2">
    <source>
        <dbReference type="EMBL" id="SFD70031.1"/>
    </source>
</evidence>
<dbReference type="Proteomes" id="UP000181976">
    <property type="component" value="Unassembled WGS sequence"/>
</dbReference>
<name>A0A1I1UGR9_9BACT</name>
<keyword evidence="1" id="KW-0812">Transmembrane</keyword>
<evidence type="ECO:0000256" key="1">
    <source>
        <dbReference type="SAM" id="Phobius"/>
    </source>
</evidence>
<evidence type="ECO:0008006" key="4">
    <source>
        <dbReference type="Google" id="ProtNLM"/>
    </source>
</evidence>
<dbReference type="EMBL" id="FONA01000001">
    <property type="protein sequence ID" value="SFD70031.1"/>
    <property type="molecule type" value="Genomic_DNA"/>
</dbReference>
<organism evidence="2 3">
    <name type="scientific">Thermophagus xiamenensis</name>
    <dbReference type="NCBI Taxonomy" id="385682"/>
    <lineage>
        <taxon>Bacteria</taxon>
        <taxon>Pseudomonadati</taxon>
        <taxon>Bacteroidota</taxon>
        <taxon>Bacteroidia</taxon>
        <taxon>Marinilabiliales</taxon>
        <taxon>Marinilabiliaceae</taxon>
        <taxon>Thermophagus</taxon>
    </lineage>
</organism>
<dbReference type="InParanoid" id="A0A1I1UGR9"/>
<dbReference type="eggNOG" id="ENOG5032YBB">
    <property type="taxonomic scope" value="Bacteria"/>
</dbReference>
<reference evidence="2 3" key="1">
    <citation type="submission" date="2016-10" db="EMBL/GenBank/DDBJ databases">
        <authorList>
            <person name="de Groot N.N."/>
        </authorList>
    </citation>
    <scope>NUCLEOTIDE SEQUENCE [LARGE SCALE GENOMIC DNA]</scope>
    <source>
        <strain evidence="2 3">DSM 19012</strain>
    </source>
</reference>
<protein>
    <recommendedName>
        <fullName evidence="4">DUF4492 domain-containing protein</fullName>
    </recommendedName>
</protein>
<dbReference type="Pfam" id="PF14899">
    <property type="entry name" value="DUF4492"/>
    <property type="match status" value="1"/>
</dbReference>
<dbReference type="OrthoDB" id="1122086at2"/>
<dbReference type="AlphaFoldDB" id="A0A1I1UGR9"/>
<keyword evidence="1" id="KW-1133">Transmembrane helix</keyword>